<sequence length="110" mass="11542">MEATPAATRLPNGDLLIPAATALLLRDVLQGLQDDLVALHGKAIAEPGELESADQTAHRQQAVESLSAAAGVKAPTVEMRQMPDVHSLANSTRPVERLSALRSLLFGDPG</sequence>
<proteinExistence type="predicted"/>
<protein>
    <submittedName>
        <fullName evidence="1">Uncharacterized protein</fullName>
    </submittedName>
</protein>
<dbReference type="RefSeq" id="WP_157399012.1">
    <property type="nucleotide sequence ID" value="NZ_WSEL01000009.1"/>
</dbReference>
<name>A0A6N8IVB5_9BURK</name>
<accession>A0A6N8IVB5</accession>
<keyword evidence="2" id="KW-1185">Reference proteome</keyword>
<dbReference type="Proteomes" id="UP000469385">
    <property type="component" value="Unassembled WGS sequence"/>
</dbReference>
<comment type="caution">
    <text evidence="1">The sequence shown here is derived from an EMBL/GenBank/DDBJ whole genome shotgun (WGS) entry which is preliminary data.</text>
</comment>
<evidence type="ECO:0000313" key="1">
    <source>
        <dbReference type="EMBL" id="MVQ30909.1"/>
    </source>
</evidence>
<evidence type="ECO:0000313" key="2">
    <source>
        <dbReference type="Proteomes" id="UP000469385"/>
    </source>
</evidence>
<dbReference type="EMBL" id="WSEL01000009">
    <property type="protein sequence ID" value="MVQ30909.1"/>
    <property type="molecule type" value="Genomic_DNA"/>
</dbReference>
<organism evidence="1 2">
    <name type="scientific">Ramlibacter pinisoli</name>
    <dbReference type="NCBI Taxonomy" id="2682844"/>
    <lineage>
        <taxon>Bacteria</taxon>
        <taxon>Pseudomonadati</taxon>
        <taxon>Pseudomonadota</taxon>
        <taxon>Betaproteobacteria</taxon>
        <taxon>Burkholderiales</taxon>
        <taxon>Comamonadaceae</taxon>
        <taxon>Ramlibacter</taxon>
    </lineage>
</organism>
<dbReference type="AlphaFoldDB" id="A0A6N8IVB5"/>
<reference evidence="1 2" key="1">
    <citation type="submission" date="2019-12" db="EMBL/GenBank/DDBJ databases">
        <authorList>
            <person name="Huq M.A."/>
        </authorList>
    </citation>
    <scope>NUCLEOTIDE SEQUENCE [LARGE SCALE GENOMIC DNA]</scope>
    <source>
        <strain evidence="1 2">MAH-25</strain>
    </source>
</reference>
<gene>
    <name evidence="1" type="ORF">GON04_15725</name>
</gene>